<evidence type="ECO:0008006" key="3">
    <source>
        <dbReference type="Google" id="ProtNLM"/>
    </source>
</evidence>
<gene>
    <name evidence="1" type="ORF">H0H81_010087</name>
</gene>
<evidence type="ECO:0000313" key="2">
    <source>
        <dbReference type="Proteomes" id="UP000717328"/>
    </source>
</evidence>
<evidence type="ECO:0000313" key="1">
    <source>
        <dbReference type="EMBL" id="KAG5635794.1"/>
    </source>
</evidence>
<dbReference type="EMBL" id="JABCKI010006022">
    <property type="protein sequence ID" value="KAG5635794.1"/>
    <property type="molecule type" value="Genomic_DNA"/>
</dbReference>
<comment type="caution">
    <text evidence="1">The sequence shown here is derived from an EMBL/GenBank/DDBJ whole genome shotgun (WGS) entry which is preliminary data.</text>
</comment>
<dbReference type="OrthoDB" id="3365698at2759"/>
<dbReference type="InterPro" id="IPR032675">
    <property type="entry name" value="LRR_dom_sf"/>
</dbReference>
<reference evidence="1" key="2">
    <citation type="submission" date="2021-10" db="EMBL/GenBank/DDBJ databases">
        <title>Phylogenomics reveals ancestral predisposition of the termite-cultivated fungus Termitomyces towards a domesticated lifestyle.</title>
        <authorList>
            <person name="Auxier B."/>
            <person name="Grum-Grzhimaylo A."/>
            <person name="Cardenas M.E."/>
            <person name="Lodge J.D."/>
            <person name="Laessoe T."/>
            <person name="Pedersen O."/>
            <person name="Smith M.E."/>
            <person name="Kuyper T.W."/>
            <person name="Franco-Molano E.A."/>
            <person name="Baroni T.J."/>
            <person name="Aanen D.K."/>
        </authorList>
    </citation>
    <scope>NUCLEOTIDE SEQUENCE</scope>
    <source>
        <strain evidence="1">D49</strain>
    </source>
</reference>
<protein>
    <recommendedName>
        <fullName evidence="3">F-box domain-containing protein</fullName>
    </recommendedName>
</protein>
<organism evidence="1 2">
    <name type="scientific">Sphagnurus paluster</name>
    <dbReference type="NCBI Taxonomy" id="117069"/>
    <lineage>
        <taxon>Eukaryota</taxon>
        <taxon>Fungi</taxon>
        <taxon>Dikarya</taxon>
        <taxon>Basidiomycota</taxon>
        <taxon>Agaricomycotina</taxon>
        <taxon>Agaricomycetes</taxon>
        <taxon>Agaricomycetidae</taxon>
        <taxon>Agaricales</taxon>
        <taxon>Tricholomatineae</taxon>
        <taxon>Lyophyllaceae</taxon>
        <taxon>Sphagnurus</taxon>
    </lineage>
</organism>
<dbReference type="Gene3D" id="3.80.10.10">
    <property type="entry name" value="Ribonuclease Inhibitor"/>
    <property type="match status" value="1"/>
</dbReference>
<dbReference type="Proteomes" id="UP000717328">
    <property type="component" value="Unassembled WGS sequence"/>
</dbReference>
<reference evidence="1" key="1">
    <citation type="submission" date="2021-02" db="EMBL/GenBank/DDBJ databases">
        <authorList>
            <person name="Nieuwenhuis M."/>
            <person name="Van De Peppel L.J.J."/>
        </authorList>
    </citation>
    <scope>NUCLEOTIDE SEQUENCE</scope>
    <source>
        <strain evidence="1">D49</strain>
    </source>
</reference>
<keyword evidence="2" id="KW-1185">Reference proteome</keyword>
<sequence length="608" mass="69273">MSHLSEGDSALIAEQEMHIAKKAPILPPSLFSLLQSNPRTAKKALPIATTIPISEFESMKKRFQRNNSRPSTVQNQIFTALVAQEAIGISQINERILDIQIEIDRLLTKINFEFEARAQRERKILDYEAVRAPARFLPPEILTRMFEYSLSELDLQTSLRHMAGVLCAVCFAWRDAALGHPRLWLIIFRNERPFLGPFVGHYFKLQRDGRGKPLRFMFQFDTCSRLTNEQLSATIYKSFFSYFPSLTEITIEKLNFGLAGFLSLPAGSIPTVVNFSLTCVETFNPEDKETVILQEPTIFRGATSLRCLKLGLEWNAFDLWNFHSLPWGQLHDLDLKKVPFPLFSELIVQCTNLRTAIFHVGDEGDRSTTIHTLPHLSDLKIYIQHVVDVDQFLSKLNLPMLRNLAVGSLSGPHVMLNRIMCPETPALASIRHLRIIRVHIQDDDSFLNLICACTKIETIELYAHRESPFSCSDIICMFTRLCAMPGRLEALHKLSLVYRPSSKRDVTEDLALVKKFGELVGAWKEARTAPQGHVPRLRRQGVFLRLVVITQHHENSEVTSAVQGLSVRFPKSDAGQDEREEIEQVSFQVRLFSRQSRLAQNILALLNM</sequence>
<dbReference type="AlphaFoldDB" id="A0A9P7FRQ6"/>
<name>A0A9P7FRQ6_9AGAR</name>
<dbReference type="SUPFAM" id="SSF52047">
    <property type="entry name" value="RNI-like"/>
    <property type="match status" value="1"/>
</dbReference>
<proteinExistence type="predicted"/>
<accession>A0A9P7FRQ6</accession>